<gene>
    <name evidence="1" type="ORF">FSP39_004583</name>
</gene>
<comment type="caution">
    <text evidence="1">The sequence shown here is derived from an EMBL/GenBank/DDBJ whole genome shotgun (WGS) entry which is preliminary data.</text>
</comment>
<dbReference type="AlphaFoldDB" id="A0AA89BYQ8"/>
<organism evidence="1 2">
    <name type="scientific">Pinctada imbricata</name>
    <name type="common">Atlantic pearl-oyster</name>
    <name type="synonym">Pinctada martensii</name>
    <dbReference type="NCBI Taxonomy" id="66713"/>
    <lineage>
        <taxon>Eukaryota</taxon>
        <taxon>Metazoa</taxon>
        <taxon>Spiralia</taxon>
        <taxon>Lophotrochozoa</taxon>
        <taxon>Mollusca</taxon>
        <taxon>Bivalvia</taxon>
        <taxon>Autobranchia</taxon>
        <taxon>Pteriomorphia</taxon>
        <taxon>Pterioida</taxon>
        <taxon>Pterioidea</taxon>
        <taxon>Pteriidae</taxon>
        <taxon>Pinctada</taxon>
    </lineage>
</organism>
<evidence type="ECO:0000313" key="2">
    <source>
        <dbReference type="Proteomes" id="UP001186944"/>
    </source>
</evidence>
<dbReference type="EMBL" id="VSWD01000006">
    <property type="protein sequence ID" value="KAK3099455.1"/>
    <property type="molecule type" value="Genomic_DNA"/>
</dbReference>
<name>A0AA89BYQ8_PINIB</name>
<accession>A0AA89BYQ8</accession>
<feature type="non-terminal residue" evidence="1">
    <location>
        <position position="1"/>
    </location>
</feature>
<proteinExistence type="predicted"/>
<reference evidence="1" key="1">
    <citation type="submission" date="2019-08" db="EMBL/GenBank/DDBJ databases">
        <title>The improved chromosome-level genome for the pearl oyster Pinctada fucata martensii using PacBio sequencing and Hi-C.</title>
        <authorList>
            <person name="Zheng Z."/>
        </authorList>
    </citation>
    <scope>NUCLEOTIDE SEQUENCE</scope>
    <source>
        <strain evidence="1">ZZ-2019</strain>
        <tissue evidence="1">Adductor muscle</tissue>
    </source>
</reference>
<protein>
    <submittedName>
        <fullName evidence="1">Uncharacterized protein</fullName>
    </submittedName>
</protein>
<dbReference type="Proteomes" id="UP001186944">
    <property type="component" value="Unassembled WGS sequence"/>
</dbReference>
<sequence>FQADCGIVQYGGYFYFGTFESKDKFVFCKWPMAAINKKNNTIAFDERAKTVEINKRDCQTVNEEDIVIVKKGRIDAKGKVYLNLTEKGVKDAIANFMKI</sequence>
<evidence type="ECO:0000313" key="1">
    <source>
        <dbReference type="EMBL" id="KAK3099455.1"/>
    </source>
</evidence>
<keyword evidence="2" id="KW-1185">Reference proteome</keyword>